<proteinExistence type="predicted"/>
<dbReference type="InterPro" id="IPR039844">
    <property type="entry name" value="URB1"/>
</dbReference>
<accession>A0A392P9C8</accession>
<dbReference type="EMBL" id="LXQA010066964">
    <property type="protein sequence ID" value="MCI07866.1"/>
    <property type="molecule type" value="Genomic_DNA"/>
</dbReference>
<reference evidence="1 2" key="1">
    <citation type="journal article" date="2018" name="Front. Plant Sci.">
        <title>Red Clover (Trifolium pratense) and Zigzag Clover (T. medium) - A Picture of Genomic Similarities and Differences.</title>
        <authorList>
            <person name="Dluhosova J."/>
            <person name="Istvanek J."/>
            <person name="Nedelnik J."/>
            <person name="Repkova J."/>
        </authorList>
    </citation>
    <scope>NUCLEOTIDE SEQUENCE [LARGE SCALE GENOMIC DNA]</scope>
    <source>
        <strain evidence="2">cv. 10/8</strain>
        <tissue evidence="1">Leaf</tissue>
    </source>
</reference>
<dbReference type="GO" id="GO:0005730">
    <property type="term" value="C:nucleolus"/>
    <property type="evidence" value="ECO:0007669"/>
    <property type="project" value="TreeGrafter"/>
</dbReference>
<dbReference type="GO" id="GO:0000463">
    <property type="term" value="P:maturation of LSU-rRNA from tricistronic rRNA transcript (SSU-rRNA, 5.8S rRNA, LSU-rRNA)"/>
    <property type="evidence" value="ECO:0007669"/>
    <property type="project" value="TreeGrafter"/>
</dbReference>
<dbReference type="Proteomes" id="UP000265520">
    <property type="component" value="Unassembled WGS sequence"/>
</dbReference>
<dbReference type="PANTHER" id="PTHR13500">
    <property type="entry name" value="NUCLEOLAR PRERIBOSOMAL-ASSOCIATED PROTEIN 1"/>
    <property type="match status" value="1"/>
</dbReference>
<dbReference type="AlphaFoldDB" id="A0A392P9C8"/>
<evidence type="ECO:0000313" key="1">
    <source>
        <dbReference type="EMBL" id="MCI07866.1"/>
    </source>
</evidence>
<comment type="caution">
    <text evidence="1">The sequence shown here is derived from an EMBL/GenBank/DDBJ whole genome shotgun (WGS) entry which is preliminary data.</text>
</comment>
<sequence>GISKEFDNSRLNGPPSIDNMDLLDIVKCLFPRPFSRSMFNKGLPHADTFVRHGTLRLLLELLKLLDSLFGGLNHNSSSGNPLMQHMVSVKQEIQNYVQPFLPDLQVLLNLLSSLDTCYESNNSSLKRNACHLEHDGNSRKKLKMDTSESDIDIIVGGISSAPDIDLTGNSGTVDDALKEDALDDAEDLKNSIGEIWGSDVHSIDISTPKDAESYLLSKLLDALRYFN</sequence>
<name>A0A392P9C8_9FABA</name>
<dbReference type="GO" id="GO:0000466">
    <property type="term" value="P:maturation of 5.8S rRNA from tricistronic rRNA transcript (SSU-rRNA, 5.8S rRNA, LSU-rRNA)"/>
    <property type="evidence" value="ECO:0007669"/>
    <property type="project" value="TreeGrafter"/>
</dbReference>
<protein>
    <submittedName>
        <fullName evidence="1">Ribosome 60S biogenesis amino-terminal protein</fullName>
    </submittedName>
</protein>
<keyword evidence="2" id="KW-1185">Reference proteome</keyword>
<organism evidence="1 2">
    <name type="scientific">Trifolium medium</name>
    <dbReference type="NCBI Taxonomy" id="97028"/>
    <lineage>
        <taxon>Eukaryota</taxon>
        <taxon>Viridiplantae</taxon>
        <taxon>Streptophyta</taxon>
        <taxon>Embryophyta</taxon>
        <taxon>Tracheophyta</taxon>
        <taxon>Spermatophyta</taxon>
        <taxon>Magnoliopsida</taxon>
        <taxon>eudicotyledons</taxon>
        <taxon>Gunneridae</taxon>
        <taxon>Pentapetalae</taxon>
        <taxon>rosids</taxon>
        <taxon>fabids</taxon>
        <taxon>Fabales</taxon>
        <taxon>Fabaceae</taxon>
        <taxon>Papilionoideae</taxon>
        <taxon>50 kb inversion clade</taxon>
        <taxon>NPAAA clade</taxon>
        <taxon>Hologalegina</taxon>
        <taxon>IRL clade</taxon>
        <taxon>Trifolieae</taxon>
        <taxon>Trifolium</taxon>
    </lineage>
</organism>
<dbReference type="PANTHER" id="PTHR13500:SF0">
    <property type="entry name" value="NUCLEOLAR PRE-RIBOSOMAL-ASSOCIATED PROTEIN 1"/>
    <property type="match status" value="1"/>
</dbReference>
<evidence type="ECO:0000313" key="2">
    <source>
        <dbReference type="Proteomes" id="UP000265520"/>
    </source>
</evidence>
<feature type="non-terminal residue" evidence="1">
    <location>
        <position position="1"/>
    </location>
</feature>